<dbReference type="SUPFAM" id="SSF53850">
    <property type="entry name" value="Periplasmic binding protein-like II"/>
    <property type="match status" value="1"/>
</dbReference>
<gene>
    <name evidence="6" type="ordered locus">BC1003_6020</name>
</gene>
<proteinExistence type="inferred from homology"/>
<dbReference type="InterPro" id="IPR036390">
    <property type="entry name" value="WH_DNA-bd_sf"/>
</dbReference>
<dbReference type="PANTHER" id="PTHR30419">
    <property type="entry name" value="HTH-TYPE TRANSCRIPTIONAL REGULATOR YBHD"/>
    <property type="match status" value="1"/>
</dbReference>
<dbReference type="InterPro" id="IPR036388">
    <property type="entry name" value="WH-like_DNA-bd_sf"/>
</dbReference>
<evidence type="ECO:0000313" key="6">
    <source>
        <dbReference type="EMBL" id="ADN61920.1"/>
    </source>
</evidence>
<evidence type="ECO:0000259" key="5">
    <source>
        <dbReference type="PROSITE" id="PS50931"/>
    </source>
</evidence>
<dbReference type="KEGG" id="bgf:BC1003_6020"/>
<dbReference type="HOGENOM" id="CLU_039613_6_0_4"/>
<dbReference type="PANTHER" id="PTHR30419:SF2">
    <property type="entry name" value="LYSR FAMILY TRANSCRIPTIONAL REGULATOR"/>
    <property type="match status" value="1"/>
</dbReference>
<dbReference type="InterPro" id="IPR050950">
    <property type="entry name" value="HTH-type_LysR_regulators"/>
</dbReference>
<dbReference type="eggNOG" id="COG0583">
    <property type="taxonomic scope" value="Bacteria"/>
</dbReference>
<dbReference type="GO" id="GO:0005829">
    <property type="term" value="C:cytosol"/>
    <property type="evidence" value="ECO:0007669"/>
    <property type="project" value="TreeGrafter"/>
</dbReference>
<evidence type="ECO:0000256" key="4">
    <source>
        <dbReference type="ARBA" id="ARBA00023163"/>
    </source>
</evidence>
<dbReference type="InterPro" id="IPR000847">
    <property type="entry name" value="LysR_HTH_N"/>
</dbReference>
<reference evidence="6" key="1">
    <citation type="submission" date="2010-09" db="EMBL/GenBank/DDBJ databases">
        <title>Complete sequence of chromosome2 of Burkholderia sp. CCGE1003.</title>
        <authorList>
            <consortium name="US DOE Joint Genome Institute"/>
            <person name="Lucas S."/>
            <person name="Copeland A."/>
            <person name="Lapidus A."/>
            <person name="Cheng J.-F."/>
            <person name="Bruce D."/>
            <person name="Goodwin L."/>
            <person name="Pitluck S."/>
            <person name="Daligault H."/>
            <person name="Davenport K."/>
            <person name="Detter J.C."/>
            <person name="Han C."/>
            <person name="Tapia R."/>
            <person name="Land M."/>
            <person name="Hauser L."/>
            <person name="Jeffries C."/>
            <person name="Kyrpides N."/>
            <person name="Ivanova N."/>
            <person name="Ovchinnikova G."/>
            <person name="Martinez-Romero E."/>
            <person name="Rogel M.A."/>
            <person name="Auchtung J."/>
            <person name="Tiedje J.M."/>
            <person name="Woyke T."/>
        </authorList>
    </citation>
    <scope>NUCLEOTIDE SEQUENCE</scope>
    <source>
        <strain evidence="6">CCGE1003</strain>
    </source>
</reference>
<name>E1TIL1_BURSG</name>
<dbReference type="Pfam" id="PF00126">
    <property type="entry name" value="HTH_1"/>
    <property type="match status" value="1"/>
</dbReference>
<dbReference type="GO" id="GO:0003677">
    <property type="term" value="F:DNA binding"/>
    <property type="evidence" value="ECO:0007669"/>
    <property type="project" value="UniProtKB-KW"/>
</dbReference>
<comment type="similarity">
    <text evidence="1">Belongs to the LysR transcriptional regulatory family.</text>
</comment>
<dbReference type="STRING" id="640512.BC1003_6020"/>
<accession>E1TIL1</accession>
<keyword evidence="3" id="KW-0238">DNA-binding</keyword>
<feature type="domain" description="HTH lysR-type" evidence="5">
    <location>
        <begin position="83"/>
        <end position="140"/>
    </location>
</feature>
<dbReference type="FunFam" id="1.10.10.10:FF:000001">
    <property type="entry name" value="LysR family transcriptional regulator"/>
    <property type="match status" value="1"/>
</dbReference>
<dbReference type="PROSITE" id="PS50931">
    <property type="entry name" value="HTH_LYSR"/>
    <property type="match status" value="1"/>
</dbReference>
<dbReference type="AlphaFoldDB" id="E1TIL1"/>
<dbReference type="EMBL" id="CP002218">
    <property type="protein sequence ID" value="ADN61920.1"/>
    <property type="molecule type" value="Genomic_DNA"/>
</dbReference>
<sequence length="378" mass="42268">MASERSKHAIDRRRIIHISRRPPLQPTPKGVVSDSLGRRLKNDVPDCYSAGSAAKPFNGDKQALLPPITDFRSTVSRPNMMNLDLQSLRIFVSAIESKSLTKAAEENSLVTSGASKRIADLESRLGVDLLIRHARGVQGTPAGLSLYHHAKAILRRVEIAQDVVAEFGKAGNPKVRLAANPSSIIAYIPPITRRYLSESPTARIDLQERYSYDIPRLVAENEADVGIYHALSPAPGVTSYPFKRDRIVLVTRRDHPLARFDELFLEHANSYPFVGYFPRHTYDAFSSFAGRSLSRPLDVKIEVGNYEARCRLIQEGIGIGVIPEPNASPYLNLYNLKALKLLDEWAERQLYVCISNDRDLSDHPETKRFLDCLLAKSD</sequence>
<evidence type="ECO:0000256" key="1">
    <source>
        <dbReference type="ARBA" id="ARBA00009437"/>
    </source>
</evidence>
<evidence type="ECO:0000256" key="3">
    <source>
        <dbReference type="ARBA" id="ARBA00023125"/>
    </source>
</evidence>
<dbReference type="Pfam" id="PF03466">
    <property type="entry name" value="LysR_substrate"/>
    <property type="match status" value="1"/>
</dbReference>
<keyword evidence="2" id="KW-0805">Transcription regulation</keyword>
<organism evidence="6">
    <name type="scientific">Burkholderia sp. (strain CCGE1003)</name>
    <dbReference type="NCBI Taxonomy" id="640512"/>
    <lineage>
        <taxon>Bacteria</taxon>
        <taxon>Pseudomonadati</taxon>
        <taxon>Pseudomonadota</taxon>
        <taxon>Betaproteobacteria</taxon>
        <taxon>Burkholderiales</taxon>
        <taxon>Burkholderiaceae</taxon>
        <taxon>Burkholderia</taxon>
    </lineage>
</organism>
<dbReference type="Gene3D" id="3.40.190.290">
    <property type="match status" value="1"/>
</dbReference>
<dbReference type="Gene3D" id="1.10.10.10">
    <property type="entry name" value="Winged helix-like DNA-binding domain superfamily/Winged helix DNA-binding domain"/>
    <property type="match status" value="1"/>
</dbReference>
<protein>
    <submittedName>
        <fullName evidence="6">Transcriptional regulator, LysR family</fullName>
    </submittedName>
</protein>
<dbReference type="GO" id="GO:0003700">
    <property type="term" value="F:DNA-binding transcription factor activity"/>
    <property type="evidence" value="ECO:0007669"/>
    <property type="project" value="InterPro"/>
</dbReference>
<dbReference type="SUPFAM" id="SSF46785">
    <property type="entry name" value="Winged helix' DNA-binding domain"/>
    <property type="match status" value="1"/>
</dbReference>
<keyword evidence="4" id="KW-0804">Transcription</keyword>
<evidence type="ECO:0000256" key="2">
    <source>
        <dbReference type="ARBA" id="ARBA00023015"/>
    </source>
</evidence>
<dbReference type="InterPro" id="IPR005119">
    <property type="entry name" value="LysR_subst-bd"/>
</dbReference>